<name>A0A511VBJ9_9BACL</name>
<organism evidence="2 3">
    <name type="scientific">Aneurinibacillus danicus</name>
    <dbReference type="NCBI Taxonomy" id="267746"/>
    <lineage>
        <taxon>Bacteria</taxon>
        <taxon>Bacillati</taxon>
        <taxon>Bacillota</taxon>
        <taxon>Bacilli</taxon>
        <taxon>Bacillales</taxon>
        <taxon>Paenibacillaceae</taxon>
        <taxon>Aneurinibacillus group</taxon>
        <taxon>Aneurinibacillus</taxon>
    </lineage>
</organism>
<gene>
    <name evidence="2" type="ORF">ADA01nite_31710</name>
</gene>
<accession>A0A511VBJ9</accession>
<dbReference type="Proteomes" id="UP000321157">
    <property type="component" value="Unassembled WGS sequence"/>
</dbReference>
<reference evidence="2 3" key="1">
    <citation type="submission" date="2019-07" db="EMBL/GenBank/DDBJ databases">
        <title>Whole genome shotgun sequence of Aneurinibacillus danicus NBRC 102444.</title>
        <authorList>
            <person name="Hosoyama A."/>
            <person name="Uohara A."/>
            <person name="Ohji S."/>
            <person name="Ichikawa N."/>
        </authorList>
    </citation>
    <scope>NUCLEOTIDE SEQUENCE [LARGE SCALE GENOMIC DNA]</scope>
    <source>
        <strain evidence="2 3">NBRC 102444</strain>
    </source>
</reference>
<evidence type="ECO:0000256" key="1">
    <source>
        <dbReference type="SAM" id="SignalP"/>
    </source>
</evidence>
<keyword evidence="1" id="KW-0732">Signal</keyword>
<proteinExistence type="predicted"/>
<keyword evidence="3" id="KW-1185">Reference proteome</keyword>
<dbReference type="RefSeq" id="WP_146811235.1">
    <property type="nucleotide sequence ID" value="NZ_BJXX01000148.1"/>
</dbReference>
<feature type="chain" id="PRO_5022160561" evidence="1">
    <location>
        <begin position="34"/>
        <end position="354"/>
    </location>
</feature>
<dbReference type="AlphaFoldDB" id="A0A511VBJ9"/>
<comment type="caution">
    <text evidence="2">The sequence shown here is derived from an EMBL/GenBank/DDBJ whole genome shotgun (WGS) entry which is preliminary data.</text>
</comment>
<dbReference type="PROSITE" id="PS51257">
    <property type="entry name" value="PROKAR_LIPOPROTEIN"/>
    <property type="match status" value="1"/>
</dbReference>
<sequence length="354" mass="39640">MLIRRKHTYLRMATAALSLAACFTATSLSTAYALDEHNVFTDVPRTHWAWINGTLPWAAQAHILETQKETVLQPAQIITEQEFLGMMMRLYPNTKNEIGSGTTEDIYRLARQYNLPVATDKPEQRTAELTRLQVAHLLAAAGGKHYDDAGAIAYMYEHGITKGADGESTIAGYGGDKKVSRVEAIQFLKMAHDKGIASIMHTMPAIAVSNPSTSRFISSSQEVVTANLQKAQTAAYTRYTQIQDRSTFAYWTRQLYETARKMGISADGTLRLPLPAISGNKTLIYHVAADRWYYGEIKGEEPNIPKHLDFPKHEDWSVLLIVKEGDRIVGDMYYDTASESIEINNVIIQKHVKK</sequence>
<dbReference type="EMBL" id="BJXX01000148">
    <property type="protein sequence ID" value="GEN35711.1"/>
    <property type="molecule type" value="Genomic_DNA"/>
</dbReference>
<feature type="signal peptide" evidence="1">
    <location>
        <begin position="1"/>
        <end position="33"/>
    </location>
</feature>
<evidence type="ECO:0000313" key="2">
    <source>
        <dbReference type="EMBL" id="GEN35711.1"/>
    </source>
</evidence>
<protein>
    <submittedName>
        <fullName evidence="2">Uncharacterized protein</fullName>
    </submittedName>
</protein>
<evidence type="ECO:0000313" key="3">
    <source>
        <dbReference type="Proteomes" id="UP000321157"/>
    </source>
</evidence>
<dbReference type="OrthoDB" id="2678541at2"/>